<keyword evidence="1" id="KW-0732">Signal</keyword>
<keyword evidence="3" id="KW-1185">Reference proteome</keyword>
<evidence type="ECO:0000313" key="3">
    <source>
        <dbReference type="Proteomes" id="UP001201812"/>
    </source>
</evidence>
<organism evidence="2 3">
    <name type="scientific">Ditylenchus destructor</name>
    <dbReference type="NCBI Taxonomy" id="166010"/>
    <lineage>
        <taxon>Eukaryota</taxon>
        <taxon>Metazoa</taxon>
        <taxon>Ecdysozoa</taxon>
        <taxon>Nematoda</taxon>
        <taxon>Chromadorea</taxon>
        <taxon>Rhabditida</taxon>
        <taxon>Tylenchina</taxon>
        <taxon>Tylenchomorpha</taxon>
        <taxon>Sphaerularioidea</taxon>
        <taxon>Anguinidae</taxon>
        <taxon>Anguininae</taxon>
        <taxon>Ditylenchus</taxon>
    </lineage>
</organism>
<gene>
    <name evidence="2" type="ORF">DdX_16111</name>
</gene>
<accession>A0AAD4MU49</accession>
<feature type="chain" id="PRO_5042077060" evidence="1">
    <location>
        <begin position="22"/>
        <end position="293"/>
    </location>
</feature>
<name>A0AAD4MU49_9BILA</name>
<dbReference type="Proteomes" id="UP001201812">
    <property type="component" value="Unassembled WGS sequence"/>
</dbReference>
<dbReference type="AlphaFoldDB" id="A0AAD4MU49"/>
<protein>
    <submittedName>
        <fullName evidence="2">Uncharacterized protein</fullName>
    </submittedName>
</protein>
<comment type="caution">
    <text evidence="2">The sequence shown here is derived from an EMBL/GenBank/DDBJ whole genome shotgun (WGS) entry which is preliminary data.</text>
</comment>
<evidence type="ECO:0000256" key="1">
    <source>
        <dbReference type="SAM" id="SignalP"/>
    </source>
</evidence>
<dbReference type="EMBL" id="JAKKPZ010000119">
    <property type="protein sequence ID" value="KAI1701432.1"/>
    <property type="molecule type" value="Genomic_DNA"/>
</dbReference>
<feature type="signal peptide" evidence="1">
    <location>
        <begin position="1"/>
        <end position="21"/>
    </location>
</feature>
<reference evidence="2" key="1">
    <citation type="submission" date="2022-01" db="EMBL/GenBank/DDBJ databases">
        <title>Genome Sequence Resource for Two Populations of Ditylenchus destructor, the Migratory Endoparasitic Phytonematode.</title>
        <authorList>
            <person name="Zhang H."/>
            <person name="Lin R."/>
            <person name="Xie B."/>
        </authorList>
    </citation>
    <scope>NUCLEOTIDE SEQUENCE</scope>
    <source>
        <strain evidence="2">BazhouSP</strain>
    </source>
</reference>
<sequence>MNSAVLFRLLFAVCLLGGVVSQDVAESKAGCASRNQSCDDIKIFCCGELKCKSITAGEEALGFTFLNNFPGDNREIQEDEPAIEPTGKDDEEAINADNEEADYIGMISSDPLSGGVGTFRGDSGTSFARWSRRFTDYVEAMGDNWDETKKTNKLKFLLEGLPRRYFDEIPAANRDNLSNVIDLLVSKIDGRKSRESALQELLGIRQKENESGLQFTSRLIPPVEVIMQGKTSEALNERLLDEFLGRIRGLIRVGHSFLETRGRSLSSAQMLRISNQKMSGSLINSVLSLKVFV</sequence>
<proteinExistence type="predicted"/>
<evidence type="ECO:0000313" key="2">
    <source>
        <dbReference type="EMBL" id="KAI1701432.1"/>
    </source>
</evidence>